<accession>A0AAV9IIL9</accession>
<feature type="active site" description="Acyl-thioester intermediate" evidence="6">
    <location>
        <position position="122"/>
    </location>
</feature>
<feature type="active site" description="Proton acceptor" evidence="6">
    <location>
        <position position="410"/>
    </location>
</feature>
<evidence type="ECO:0000256" key="7">
    <source>
        <dbReference type="RuleBase" id="RU003557"/>
    </source>
</evidence>
<protein>
    <recommendedName>
        <fullName evidence="12">Acetyl-CoA C-acetyltransferase</fullName>
    </recommendedName>
</protein>
<dbReference type="InterPro" id="IPR016039">
    <property type="entry name" value="Thiolase-like"/>
</dbReference>
<dbReference type="InterPro" id="IPR020613">
    <property type="entry name" value="Thiolase_CS"/>
</dbReference>
<comment type="similarity">
    <text evidence="1 7">Belongs to the thiolase-like superfamily. Thiolase family.</text>
</comment>
<evidence type="ECO:0000313" key="11">
    <source>
        <dbReference type="Proteomes" id="UP001300502"/>
    </source>
</evidence>
<dbReference type="SUPFAM" id="SSF53901">
    <property type="entry name" value="Thiolase-like"/>
    <property type="match status" value="2"/>
</dbReference>
<evidence type="ECO:0000256" key="1">
    <source>
        <dbReference type="ARBA" id="ARBA00010982"/>
    </source>
</evidence>
<evidence type="ECO:0000256" key="3">
    <source>
        <dbReference type="ARBA" id="ARBA00022723"/>
    </source>
</evidence>
<evidence type="ECO:0000259" key="8">
    <source>
        <dbReference type="Pfam" id="PF00108"/>
    </source>
</evidence>
<dbReference type="FunFam" id="3.40.47.10:FF:000007">
    <property type="entry name" value="acetyl-CoA acetyltransferase, mitochondrial"/>
    <property type="match status" value="1"/>
</dbReference>
<dbReference type="NCBIfam" id="TIGR01930">
    <property type="entry name" value="AcCoA-C-Actrans"/>
    <property type="match status" value="1"/>
</dbReference>
<evidence type="ECO:0000256" key="2">
    <source>
        <dbReference type="ARBA" id="ARBA00022679"/>
    </source>
</evidence>
<reference evidence="10 11" key="1">
    <citation type="submission" date="2022-07" db="EMBL/GenBank/DDBJ databases">
        <title>Genome-wide signatures of adaptation to extreme environments.</title>
        <authorList>
            <person name="Cho C.H."/>
            <person name="Yoon H.S."/>
        </authorList>
    </citation>
    <scope>NUCLEOTIDE SEQUENCE [LARGE SCALE GENOMIC DNA]</scope>
    <source>
        <strain evidence="10 11">108.79 E11</strain>
    </source>
</reference>
<dbReference type="GO" id="GO:0003985">
    <property type="term" value="F:acetyl-CoA C-acetyltransferase activity"/>
    <property type="evidence" value="ECO:0007669"/>
    <property type="project" value="TreeGrafter"/>
</dbReference>
<evidence type="ECO:0000256" key="6">
    <source>
        <dbReference type="PIRSR" id="PIRSR000429-1"/>
    </source>
</evidence>
<dbReference type="InterPro" id="IPR020616">
    <property type="entry name" value="Thiolase_N"/>
</dbReference>
<keyword evidence="11" id="KW-1185">Reference proteome</keyword>
<dbReference type="GO" id="GO:0005739">
    <property type="term" value="C:mitochondrion"/>
    <property type="evidence" value="ECO:0007669"/>
    <property type="project" value="TreeGrafter"/>
</dbReference>
<feature type="domain" description="Thiolase C-terminal" evidence="9">
    <location>
        <begin position="301"/>
        <end position="423"/>
    </location>
</feature>
<feature type="domain" description="Thiolase N-terminal" evidence="8">
    <location>
        <begin position="39"/>
        <end position="292"/>
    </location>
</feature>
<dbReference type="Gene3D" id="3.40.47.10">
    <property type="match status" value="1"/>
</dbReference>
<evidence type="ECO:0008006" key="12">
    <source>
        <dbReference type="Google" id="ProtNLM"/>
    </source>
</evidence>
<dbReference type="EMBL" id="JANCYU010000048">
    <property type="protein sequence ID" value="KAK4527126.1"/>
    <property type="molecule type" value="Genomic_DNA"/>
</dbReference>
<dbReference type="PANTHER" id="PTHR18919">
    <property type="entry name" value="ACETYL-COA C-ACYLTRANSFERASE"/>
    <property type="match status" value="1"/>
</dbReference>
<dbReference type="PIRSF" id="PIRSF000429">
    <property type="entry name" value="Ac-CoA_Ac_transf"/>
    <property type="match status" value="1"/>
</dbReference>
<dbReference type="Pfam" id="PF00108">
    <property type="entry name" value="Thiolase_N"/>
    <property type="match status" value="1"/>
</dbReference>
<sequence>MNASTIRRRGLAIRSELWNVLSLCKRNWCSSSESQKTAYIVAVARTAIGSYGGALKDYTAPQLGGIAIRRAVEVSKIDKSKIDEIYFGNVLSAGVGQAPAKQACMAAGLADTIPCTTVNKVCSSGLKSTVFGVQSIQLGLANIVVVGGMESMTKSPYYIDRLRFGARMGDVKAIDGMIHDGLWDPYEDFHMGMCGEHCAEELGISRAEQDNFATKSYSRAAKATQLGSFKNEIVPVTLSDGTVFDADEEVQRFKQVDRLGELKTVFKKQNGTVTAGNSSKLSDGAAALVLASGQAVREYGLKPLAKIISYADGEQAPIRFPTTPAKAVKLALERAKLAVKDVDFWEINEAFSVVAVANCKLLDLNPEHVNIYGGAVSLGHPIGASGARILVTLTSVLQQTSGSIGVAAICNGGGGATCVVIERT</sequence>
<dbReference type="Pfam" id="PF02803">
    <property type="entry name" value="Thiolase_C"/>
    <property type="match status" value="1"/>
</dbReference>
<dbReference type="PANTHER" id="PTHR18919:SF156">
    <property type="entry name" value="ACETYL-COA ACETYLTRANSFERASE, MITOCHONDRIAL"/>
    <property type="match status" value="1"/>
</dbReference>
<dbReference type="AlphaFoldDB" id="A0AAV9IIL9"/>
<evidence type="ECO:0000259" key="9">
    <source>
        <dbReference type="Pfam" id="PF02803"/>
    </source>
</evidence>
<organism evidence="10 11">
    <name type="scientific">Galdieria yellowstonensis</name>
    <dbReference type="NCBI Taxonomy" id="3028027"/>
    <lineage>
        <taxon>Eukaryota</taxon>
        <taxon>Rhodophyta</taxon>
        <taxon>Bangiophyceae</taxon>
        <taxon>Galdieriales</taxon>
        <taxon>Galdieriaceae</taxon>
        <taxon>Galdieria</taxon>
    </lineage>
</organism>
<keyword evidence="3" id="KW-0479">Metal-binding</keyword>
<keyword evidence="4" id="KW-0630">Potassium</keyword>
<evidence type="ECO:0000256" key="4">
    <source>
        <dbReference type="ARBA" id="ARBA00022958"/>
    </source>
</evidence>
<name>A0AAV9IIL9_9RHOD</name>
<dbReference type="Proteomes" id="UP001300502">
    <property type="component" value="Unassembled WGS sequence"/>
</dbReference>
<dbReference type="GO" id="GO:0006635">
    <property type="term" value="P:fatty acid beta-oxidation"/>
    <property type="evidence" value="ECO:0007669"/>
    <property type="project" value="TreeGrafter"/>
</dbReference>
<keyword evidence="2 7" id="KW-0808">Transferase</keyword>
<evidence type="ECO:0000256" key="5">
    <source>
        <dbReference type="ARBA" id="ARBA00023315"/>
    </source>
</evidence>
<comment type="caution">
    <text evidence="10">The sequence shown here is derived from an EMBL/GenBank/DDBJ whole genome shotgun (WGS) entry which is preliminary data.</text>
</comment>
<dbReference type="GO" id="GO:0046872">
    <property type="term" value="F:metal ion binding"/>
    <property type="evidence" value="ECO:0007669"/>
    <property type="project" value="UniProtKB-KW"/>
</dbReference>
<evidence type="ECO:0000313" key="10">
    <source>
        <dbReference type="EMBL" id="KAK4527126.1"/>
    </source>
</evidence>
<dbReference type="CDD" id="cd00751">
    <property type="entry name" value="thiolase"/>
    <property type="match status" value="1"/>
</dbReference>
<gene>
    <name evidence="10" type="ORF">GAYE_SCF35G5048</name>
</gene>
<feature type="active site" description="Proton acceptor" evidence="6">
    <location>
        <position position="380"/>
    </location>
</feature>
<keyword evidence="5 7" id="KW-0012">Acyltransferase</keyword>
<dbReference type="InterPro" id="IPR020617">
    <property type="entry name" value="Thiolase_C"/>
</dbReference>
<dbReference type="InterPro" id="IPR002155">
    <property type="entry name" value="Thiolase"/>
</dbReference>
<proteinExistence type="inferred from homology"/>
<dbReference type="PROSITE" id="PS00737">
    <property type="entry name" value="THIOLASE_2"/>
    <property type="match status" value="1"/>
</dbReference>